<dbReference type="Proteomes" id="UP000087171">
    <property type="component" value="Chromosome Ca1"/>
</dbReference>
<dbReference type="GO" id="GO:0033962">
    <property type="term" value="P:P-body assembly"/>
    <property type="evidence" value="ECO:0007669"/>
    <property type="project" value="TreeGrafter"/>
</dbReference>
<feature type="region of interest" description="Disordered" evidence="1">
    <location>
        <begin position="254"/>
        <end position="282"/>
    </location>
</feature>
<feature type="region of interest" description="Disordered" evidence="1">
    <location>
        <begin position="210"/>
        <end position="231"/>
    </location>
</feature>
<feature type="compositionally biased region" description="Polar residues" evidence="1">
    <location>
        <begin position="269"/>
        <end position="279"/>
    </location>
</feature>
<feature type="compositionally biased region" description="Polar residues" evidence="1">
    <location>
        <begin position="151"/>
        <end position="161"/>
    </location>
</feature>
<protein>
    <submittedName>
        <fullName evidence="3">Protein PAT1 homolog</fullName>
    </submittedName>
</protein>
<name>A0A1S2XI35_CICAR</name>
<dbReference type="PANTHER" id="PTHR21551:SF25">
    <property type="entry name" value="TOPOISOMERASE II-ASSOCIATED PROTEIN PAT1"/>
    <property type="match status" value="1"/>
</dbReference>
<evidence type="ECO:0000256" key="1">
    <source>
        <dbReference type="SAM" id="MobiDB-lite"/>
    </source>
</evidence>
<feature type="compositionally biased region" description="Polar residues" evidence="1">
    <location>
        <begin position="170"/>
        <end position="182"/>
    </location>
</feature>
<feature type="compositionally biased region" description="Basic residues" evidence="1">
    <location>
        <begin position="423"/>
        <end position="435"/>
    </location>
</feature>
<reference evidence="2" key="1">
    <citation type="journal article" date="2013" name="Nat. Biotechnol.">
        <title>Draft genome sequence of chickpea (Cicer arietinum) provides a resource for trait improvement.</title>
        <authorList>
            <person name="Varshney R.K."/>
            <person name="Song C."/>
            <person name="Saxena R.K."/>
            <person name="Azam S."/>
            <person name="Yu S."/>
            <person name="Sharpe A.G."/>
            <person name="Cannon S."/>
            <person name="Baek J."/>
            <person name="Rosen B.D."/>
            <person name="Tar'an B."/>
            <person name="Millan T."/>
            <person name="Zhang X."/>
            <person name="Ramsay L.D."/>
            <person name="Iwata A."/>
            <person name="Wang Y."/>
            <person name="Nelson W."/>
            <person name="Farmer A.D."/>
            <person name="Gaur P.M."/>
            <person name="Soderlund C."/>
            <person name="Penmetsa R.V."/>
            <person name="Xu C."/>
            <person name="Bharti A.K."/>
            <person name="He W."/>
            <person name="Winter P."/>
            <person name="Zhao S."/>
            <person name="Hane J.K."/>
            <person name="Carrasquilla-Garcia N."/>
            <person name="Condie J.A."/>
            <person name="Upadhyaya H.D."/>
            <person name="Luo M.C."/>
            <person name="Thudi M."/>
            <person name="Gowda C.L."/>
            <person name="Singh N.P."/>
            <person name="Lichtenzveig J."/>
            <person name="Gali K.K."/>
            <person name="Rubio J."/>
            <person name="Nadarajan N."/>
            <person name="Dolezel J."/>
            <person name="Bansal K.C."/>
            <person name="Xu X."/>
            <person name="Edwards D."/>
            <person name="Zhang G."/>
            <person name="Kahl G."/>
            <person name="Gil J."/>
            <person name="Singh K.B."/>
            <person name="Datta S.K."/>
            <person name="Jackson S.A."/>
            <person name="Wang J."/>
            <person name="Cook D.R."/>
        </authorList>
    </citation>
    <scope>NUCLEOTIDE SEQUENCE [LARGE SCALE GENOMIC DNA]</scope>
    <source>
        <strain evidence="2">cv. CDC Frontier</strain>
    </source>
</reference>
<feature type="region of interest" description="Disordered" evidence="1">
    <location>
        <begin position="406"/>
        <end position="453"/>
    </location>
</feature>
<feature type="compositionally biased region" description="Polar residues" evidence="1">
    <location>
        <begin position="214"/>
        <end position="231"/>
    </location>
</feature>
<dbReference type="AlphaFoldDB" id="A0A1S2XI35"/>
<gene>
    <name evidence="3" type="primary">LOC101500903</name>
</gene>
<evidence type="ECO:0000313" key="2">
    <source>
        <dbReference type="Proteomes" id="UP000087171"/>
    </source>
</evidence>
<evidence type="ECO:0000313" key="3">
    <source>
        <dbReference type="RefSeq" id="XP_004488834.1"/>
    </source>
</evidence>
<feature type="region of interest" description="Disordered" evidence="1">
    <location>
        <begin position="145"/>
        <end position="182"/>
    </location>
</feature>
<dbReference type="GO" id="GO:0000932">
    <property type="term" value="C:P-body"/>
    <property type="evidence" value="ECO:0007669"/>
    <property type="project" value="TreeGrafter"/>
</dbReference>
<dbReference type="InterPro" id="IPR039900">
    <property type="entry name" value="Pat1-like"/>
</dbReference>
<reference evidence="3" key="2">
    <citation type="submission" date="2025-08" db="UniProtKB">
        <authorList>
            <consortium name="RefSeq"/>
        </authorList>
    </citation>
    <scope>IDENTIFICATION</scope>
    <source>
        <tissue evidence="3">Etiolated seedlings</tissue>
    </source>
</reference>
<feature type="compositionally biased region" description="Low complexity" evidence="1">
    <location>
        <begin position="439"/>
        <end position="453"/>
    </location>
</feature>
<sequence>MVDMDGFGGGGDIDGGSNTRDLRQLGDVIPTGGTVFDASQYAFFGKDAVQEVELGGLEDDAYLPTVESNEEEFFLNREQDEDVRSLSDIDDLTTTFWKLNKVVSGPRNPGVIGERGSRENSASDFPQRDEVHNWFDQNAYDSEGSIDGKRWSSQPQSSLAHLQNPKPLYRTSSYPEQQRQDQNYHLQHCSSEPVHNWLDQHIYDTETTYDGKRWSSQPHSGIPQLQESPLYRTSSYPDKQQELTRFSSEPILLPKSSFTSYPPPGGRSPQASPSHSTGHLNIPYHTGAAAQMALSSQNRSHFSNSALQLSGLNLGSHFGGNMRQFSTGSSLTQRIQNQLVNQAALYPGERSNLLSNMLQQQLNLHNGSVSPHLMAQLQQQQHRLHHPVQQSAGYLSGFQSHLYNPHLSSSGSSVNSKYDHRPKSSQKGKHSHRLSHQGSDASSQKSDSSSLQFRSKYMTSDEIESILRMQLAVTHSNDPYIDDYYHQGRLAKKPSVSKLKHPFCPTQIKELPSRTRSNSDPHAFLQVDTLGRVSFSSIRRPRPLLEVDPPKSSVPGSSELKISEKPLEREPTFAARVTIEDGLCLLLDVDDIDRFLQSNQPQDGGTQLRRRRQVLLEGLATSLQLVDPLGKNGHKVGLAAKDDLVFLRIVSLPKGRKLLAKYLQLLLPGSELMRIVCMTVFRHLRFLFGGLPSDPAAAETTSSLAKVVCQCIRGMDLGALSACLAAVVCSAEHPPLRPVGSTAGDGASLILVSVLERAAELLTDPHAACNYNMGNRSFWQASFDEFFGLLTKYCMNKYHSIMQSLLIQSTTNVDDIGPDAANAISKEMPVELLRASLPHTDDRQRKLLLDFAQRSVPVVGFNSNAGGSGGLVNSETVLS</sequence>
<dbReference type="eggNOG" id="ENOG502QQ60">
    <property type="taxonomic scope" value="Eukaryota"/>
</dbReference>
<dbReference type="PANTHER" id="PTHR21551">
    <property type="entry name" value="TOPOISOMERASE II-ASSOCIATED PROTEIN PAT1"/>
    <property type="match status" value="1"/>
</dbReference>
<dbReference type="GeneID" id="101500903"/>
<keyword evidence="2" id="KW-1185">Reference proteome</keyword>
<dbReference type="GO" id="GO:0000290">
    <property type="term" value="P:deadenylation-dependent decapping of nuclear-transcribed mRNA"/>
    <property type="evidence" value="ECO:0007669"/>
    <property type="project" value="InterPro"/>
</dbReference>
<organism evidence="2 3">
    <name type="scientific">Cicer arietinum</name>
    <name type="common">Chickpea</name>
    <name type="synonym">Garbanzo</name>
    <dbReference type="NCBI Taxonomy" id="3827"/>
    <lineage>
        <taxon>Eukaryota</taxon>
        <taxon>Viridiplantae</taxon>
        <taxon>Streptophyta</taxon>
        <taxon>Embryophyta</taxon>
        <taxon>Tracheophyta</taxon>
        <taxon>Spermatophyta</taxon>
        <taxon>Magnoliopsida</taxon>
        <taxon>eudicotyledons</taxon>
        <taxon>Gunneridae</taxon>
        <taxon>Pentapetalae</taxon>
        <taxon>rosids</taxon>
        <taxon>fabids</taxon>
        <taxon>Fabales</taxon>
        <taxon>Fabaceae</taxon>
        <taxon>Papilionoideae</taxon>
        <taxon>50 kb inversion clade</taxon>
        <taxon>NPAAA clade</taxon>
        <taxon>Hologalegina</taxon>
        <taxon>IRL clade</taxon>
        <taxon>Cicereae</taxon>
        <taxon>Cicer</taxon>
    </lineage>
</organism>
<dbReference type="KEGG" id="cam:101500903"/>
<dbReference type="GO" id="GO:0003723">
    <property type="term" value="F:RNA binding"/>
    <property type="evidence" value="ECO:0007669"/>
    <property type="project" value="TreeGrafter"/>
</dbReference>
<dbReference type="PaxDb" id="3827-XP_004488834.1"/>
<accession>A0A1S2XI35</accession>
<proteinExistence type="predicted"/>
<feature type="region of interest" description="Disordered" evidence="1">
    <location>
        <begin position="107"/>
        <end position="129"/>
    </location>
</feature>
<dbReference type="STRING" id="3827.A0A1S2XI35"/>
<dbReference type="RefSeq" id="XP_004488834.1">
    <property type="nucleotide sequence ID" value="XM_004488777.3"/>
</dbReference>
<feature type="compositionally biased region" description="Polar residues" evidence="1">
    <location>
        <begin position="406"/>
        <end position="416"/>
    </location>
</feature>
<dbReference type="OrthoDB" id="74835at2759"/>